<gene>
    <name evidence="1" type="ORF">UFOPK2342_00149</name>
    <name evidence="2" type="ORF">UFOPK2423_00271</name>
    <name evidence="3" type="ORF">UFOPK3266_00285</name>
    <name evidence="4" type="ORF">UFOPK4367_00840</name>
</gene>
<evidence type="ECO:0000313" key="2">
    <source>
        <dbReference type="EMBL" id="CAB4686109.1"/>
    </source>
</evidence>
<sequence>MSALVWLLIPLVATVAATIYVIWKGRSRGPASPYTTMSDHERFKKAFGSDEK</sequence>
<accession>A0A6J6NIE4</accession>
<evidence type="ECO:0000313" key="1">
    <source>
        <dbReference type="EMBL" id="CAB4666265.1"/>
    </source>
</evidence>
<reference evidence="2" key="1">
    <citation type="submission" date="2020-05" db="EMBL/GenBank/DDBJ databases">
        <authorList>
            <person name="Chiriac C."/>
            <person name="Salcher M."/>
            <person name="Ghai R."/>
            <person name="Kavagutti S V."/>
        </authorList>
    </citation>
    <scope>NUCLEOTIDE SEQUENCE</scope>
</reference>
<name>A0A6J6NIE4_9ZZZZ</name>
<dbReference type="AlphaFoldDB" id="A0A6J6NIE4"/>
<evidence type="ECO:0000313" key="3">
    <source>
        <dbReference type="EMBL" id="CAB4841010.1"/>
    </source>
</evidence>
<dbReference type="EMBL" id="CAEZXN010000003">
    <property type="protein sequence ID" value="CAB4686109.1"/>
    <property type="molecule type" value="Genomic_DNA"/>
</dbReference>
<proteinExistence type="predicted"/>
<dbReference type="EMBL" id="CAFBRC010000047">
    <property type="protein sequence ID" value="CAB5075673.1"/>
    <property type="molecule type" value="Genomic_DNA"/>
</dbReference>
<organism evidence="2">
    <name type="scientific">freshwater metagenome</name>
    <dbReference type="NCBI Taxonomy" id="449393"/>
    <lineage>
        <taxon>unclassified sequences</taxon>
        <taxon>metagenomes</taxon>
        <taxon>ecological metagenomes</taxon>
    </lineage>
</organism>
<protein>
    <submittedName>
        <fullName evidence="2">Unannotated protein</fullName>
    </submittedName>
</protein>
<dbReference type="EMBL" id="CAFBAA010000004">
    <property type="protein sequence ID" value="CAB4841010.1"/>
    <property type="molecule type" value="Genomic_DNA"/>
</dbReference>
<evidence type="ECO:0000313" key="4">
    <source>
        <dbReference type="EMBL" id="CAB5075673.1"/>
    </source>
</evidence>
<dbReference type="EMBL" id="CAEZXB010000002">
    <property type="protein sequence ID" value="CAB4666265.1"/>
    <property type="molecule type" value="Genomic_DNA"/>
</dbReference>